<dbReference type="CDD" id="cd00077">
    <property type="entry name" value="HDc"/>
    <property type="match status" value="1"/>
</dbReference>
<dbReference type="AlphaFoldDB" id="A0A367KEM1"/>
<dbReference type="EMBL" id="PJQM01001814">
    <property type="protein sequence ID" value="RCI00674.1"/>
    <property type="molecule type" value="Genomic_DNA"/>
</dbReference>
<dbReference type="Proteomes" id="UP000253551">
    <property type="component" value="Unassembled WGS sequence"/>
</dbReference>
<feature type="domain" description="HD/PDEase" evidence="1">
    <location>
        <begin position="20"/>
        <end position="140"/>
    </location>
</feature>
<dbReference type="SUPFAM" id="SSF109604">
    <property type="entry name" value="HD-domain/PDEase-like"/>
    <property type="match status" value="1"/>
</dbReference>
<sequence length="220" mass="25115">MTEILQATRQMVSEYMASFDSSHDMHHVERVVDLAKDSGVDLQVVELAALCHDVGDRKYYKGKETGGELIETFLKKHDYAKAGLVGRIVDHIGFSKELGWDDQKDPKEQVEWRNSCLELHAVQDADKLDALGAFGIMRCAAFSGSKNIPLYVADQTPVKELTQAVYLENKNQSSIAHFHEKLFKLQNMMRTNKGKQMAIKRSEFMKQFVDQINEEYNLLK</sequence>
<evidence type="ECO:0000313" key="2">
    <source>
        <dbReference type="EMBL" id="RCI00674.1"/>
    </source>
</evidence>
<organism evidence="2 3">
    <name type="scientific">Rhizopus stolonifer</name>
    <name type="common">Rhizopus nigricans</name>
    <dbReference type="NCBI Taxonomy" id="4846"/>
    <lineage>
        <taxon>Eukaryota</taxon>
        <taxon>Fungi</taxon>
        <taxon>Fungi incertae sedis</taxon>
        <taxon>Mucoromycota</taxon>
        <taxon>Mucoromycotina</taxon>
        <taxon>Mucoromycetes</taxon>
        <taxon>Mucorales</taxon>
        <taxon>Mucorineae</taxon>
        <taxon>Rhizopodaceae</taxon>
        <taxon>Rhizopus</taxon>
    </lineage>
</organism>
<dbReference type="Gene3D" id="1.20.58.1910">
    <property type="match status" value="1"/>
</dbReference>
<evidence type="ECO:0000259" key="1">
    <source>
        <dbReference type="SMART" id="SM00471"/>
    </source>
</evidence>
<dbReference type="OrthoDB" id="16547at2759"/>
<accession>A0A367KEM1</accession>
<keyword evidence="3" id="KW-1185">Reference proteome</keyword>
<comment type="caution">
    <text evidence="2">The sequence shown here is derived from an EMBL/GenBank/DDBJ whole genome shotgun (WGS) entry which is preliminary data.</text>
</comment>
<reference evidence="2 3" key="1">
    <citation type="journal article" date="2018" name="G3 (Bethesda)">
        <title>Phylogenetic and Phylogenomic Definition of Rhizopus Species.</title>
        <authorList>
            <person name="Gryganskyi A.P."/>
            <person name="Golan J."/>
            <person name="Dolatabadi S."/>
            <person name="Mondo S."/>
            <person name="Robb S."/>
            <person name="Idnurm A."/>
            <person name="Muszewska A."/>
            <person name="Steczkiewicz K."/>
            <person name="Masonjones S."/>
            <person name="Liao H.L."/>
            <person name="Gajdeczka M.T."/>
            <person name="Anike F."/>
            <person name="Vuek A."/>
            <person name="Anishchenko I.M."/>
            <person name="Voigt K."/>
            <person name="de Hoog G.S."/>
            <person name="Smith M.E."/>
            <person name="Heitman J."/>
            <person name="Vilgalys R."/>
            <person name="Stajich J.E."/>
        </authorList>
    </citation>
    <scope>NUCLEOTIDE SEQUENCE [LARGE SCALE GENOMIC DNA]</scope>
    <source>
        <strain evidence="2 3">LSU 92-RS-03</strain>
    </source>
</reference>
<dbReference type="PANTHER" id="PTHR33594">
    <property type="entry name" value="SUPERFAMILY HYDROLASE, PUTATIVE (AFU_ORTHOLOGUE AFUA_1G03035)-RELATED"/>
    <property type="match status" value="1"/>
</dbReference>
<dbReference type="STRING" id="4846.A0A367KEM1"/>
<gene>
    <name evidence="2" type="ORF">CU098_011062</name>
</gene>
<name>A0A367KEM1_RHIST</name>
<dbReference type="Gene3D" id="1.10.472.50">
    <property type="entry name" value="HD-domain/PDEase-like"/>
    <property type="match status" value="1"/>
</dbReference>
<evidence type="ECO:0000313" key="3">
    <source>
        <dbReference type="Proteomes" id="UP000253551"/>
    </source>
</evidence>
<protein>
    <recommendedName>
        <fullName evidence="1">HD/PDEase domain-containing protein</fullName>
    </recommendedName>
</protein>
<proteinExistence type="predicted"/>
<dbReference type="InterPro" id="IPR006674">
    <property type="entry name" value="HD_domain"/>
</dbReference>
<dbReference type="PANTHER" id="PTHR33594:SF1">
    <property type="entry name" value="HD_PDEASE DOMAIN-CONTAINING PROTEIN"/>
    <property type="match status" value="1"/>
</dbReference>
<dbReference type="Pfam" id="PF01966">
    <property type="entry name" value="HD"/>
    <property type="match status" value="1"/>
</dbReference>
<dbReference type="InterPro" id="IPR003607">
    <property type="entry name" value="HD/PDEase_dom"/>
</dbReference>
<dbReference type="SMART" id="SM00471">
    <property type="entry name" value="HDc"/>
    <property type="match status" value="1"/>
</dbReference>